<dbReference type="AlphaFoldDB" id="A0A9X3N076"/>
<evidence type="ECO:0000313" key="2">
    <source>
        <dbReference type="EMBL" id="MDA0162443.1"/>
    </source>
</evidence>
<dbReference type="PANTHER" id="PTHR30304">
    <property type="entry name" value="D-TAGATOSE-1,6-BISPHOSPHATE ALDOLASE"/>
    <property type="match status" value="1"/>
</dbReference>
<protein>
    <submittedName>
        <fullName evidence="2">Class II fructose-bisphosphate aldolase</fullName>
    </submittedName>
</protein>
<comment type="cofactor">
    <cofactor evidence="1">
        <name>Zn(2+)</name>
        <dbReference type="ChEBI" id="CHEBI:29105"/>
    </cofactor>
</comment>
<gene>
    <name evidence="2" type="ORF">OM076_19375</name>
</gene>
<dbReference type="GO" id="GO:0008270">
    <property type="term" value="F:zinc ion binding"/>
    <property type="evidence" value="ECO:0007669"/>
    <property type="project" value="InterPro"/>
</dbReference>
<dbReference type="SUPFAM" id="SSF51569">
    <property type="entry name" value="Aldolase"/>
    <property type="match status" value="1"/>
</dbReference>
<accession>A0A9X3N076</accession>
<dbReference type="Pfam" id="PF01116">
    <property type="entry name" value="F_bP_aldolase"/>
    <property type="match status" value="1"/>
</dbReference>
<dbReference type="InterPro" id="IPR013785">
    <property type="entry name" value="Aldolase_TIM"/>
</dbReference>
<dbReference type="GO" id="GO:0005975">
    <property type="term" value="P:carbohydrate metabolic process"/>
    <property type="evidence" value="ECO:0007669"/>
    <property type="project" value="InterPro"/>
</dbReference>
<dbReference type="Proteomes" id="UP001149140">
    <property type="component" value="Unassembled WGS sequence"/>
</dbReference>
<dbReference type="PANTHER" id="PTHR30304:SF0">
    <property type="entry name" value="D-TAGATOSE-1,6-BISPHOSPHATE ALDOLASE SUBUNIT GATY-RELATED"/>
    <property type="match status" value="1"/>
</dbReference>
<sequence>MLEPFAALLGRGRVGAFGCYDTAMAVGVLRALDARGGVILVPAATLRSEPVVAGLRAVAETARVPVCLQADHVHDLETIERACRWGVQAVMADGSPLDFEDNVAFVREAAAIARRHGVAVEGELGRLPGGADADAPIGAGLATDPEQAAEFVARTGVDCLAIALGNVHGALLPAPRDLDWGRLEAIRRAVGVPLALHGGTGLAPEVVARAVRGGIAKVNFNTGLRRAYLAATAAALPVAEPAADLVALHARQADAVEAAAREALVGIALAGNSDLVGRL</sequence>
<proteinExistence type="predicted"/>
<dbReference type="InterPro" id="IPR050246">
    <property type="entry name" value="Class_II_FBP_aldolase"/>
</dbReference>
<comment type="caution">
    <text evidence="2">The sequence shown here is derived from an EMBL/GenBank/DDBJ whole genome shotgun (WGS) entry which is preliminary data.</text>
</comment>
<keyword evidence="3" id="KW-1185">Reference proteome</keyword>
<evidence type="ECO:0000313" key="3">
    <source>
        <dbReference type="Proteomes" id="UP001149140"/>
    </source>
</evidence>
<dbReference type="Gene3D" id="3.20.20.70">
    <property type="entry name" value="Aldolase class I"/>
    <property type="match status" value="1"/>
</dbReference>
<dbReference type="InterPro" id="IPR000771">
    <property type="entry name" value="FBA_II"/>
</dbReference>
<dbReference type="RefSeq" id="WP_270041683.1">
    <property type="nucleotide sequence ID" value="NZ_JAPDOD010000018.1"/>
</dbReference>
<dbReference type="EMBL" id="JAPDOD010000018">
    <property type="protein sequence ID" value="MDA0162443.1"/>
    <property type="molecule type" value="Genomic_DNA"/>
</dbReference>
<dbReference type="GO" id="GO:0005829">
    <property type="term" value="C:cytosol"/>
    <property type="evidence" value="ECO:0007669"/>
    <property type="project" value="TreeGrafter"/>
</dbReference>
<evidence type="ECO:0000256" key="1">
    <source>
        <dbReference type="ARBA" id="ARBA00001947"/>
    </source>
</evidence>
<dbReference type="GO" id="GO:0009025">
    <property type="term" value="F:tagatose-bisphosphate aldolase activity"/>
    <property type="evidence" value="ECO:0007669"/>
    <property type="project" value="TreeGrafter"/>
</dbReference>
<organism evidence="2 3">
    <name type="scientific">Solirubrobacter ginsenosidimutans</name>
    <dbReference type="NCBI Taxonomy" id="490573"/>
    <lineage>
        <taxon>Bacteria</taxon>
        <taxon>Bacillati</taxon>
        <taxon>Actinomycetota</taxon>
        <taxon>Thermoleophilia</taxon>
        <taxon>Solirubrobacterales</taxon>
        <taxon>Solirubrobacteraceae</taxon>
        <taxon>Solirubrobacter</taxon>
    </lineage>
</organism>
<name>A0A9X3N076_9ACTN</name>
<reference evidence="2" key="1">
    <citation type="submission" date="2022-10" db="EMBL/GenBank/DDBJ databases">
        <title>The WGS of Solirubrobacter ginsenosidimutans DSM 21036.</title>
        <authorList>
            <person name="Jiang Z."/>
        </authorList>
    </citation>
    <scope>NUCLEOTIDE SEQUENCE</scope>
    <source>
        <strain evidence="2">DSM 21036</strain>
    </source>
</reference>